<dbReference type="AlphaFoldDB" id="A0A182NXQ5"/>
<evidence type="ECO:0000313" key="2">
    <source>
        <dbReference type="EnsemblMetazoa" id="ADIR014628-PA"/>
    </source>
</evidence>
<name>A0A182NXQ5_9DIPT</name>
<feature type="signal peptide" evidence="1">
    <location>
        <begin position="1"/>
        <end position="18"/>
    </location>
</feature>
<evidence type="ECO:0000313" key="3">
    <source>
        <dbReference type="Proteomes" id="UP000075884"/>
    </source>
</evidence>
<feature type="chain" id="PRO_5008130606" evidence="1">
    <location>
        <begin position="19"/>
        <end position="37"/>
    </location>
</feature>
<keyword evidence="1" id="KW-0732">Signal</keyword>
<sequence>MFSFRFSIVVTSIAGCNATTSCSSSSGYLWVQRRKRG</sequence>
<dbReference type="EnsemblMetazoa" id="ADIR014628-RA">
    <property type="protein sequence ID" value="ADIR014628-PA"/>
    <property type="gene ID" value="ADIR014628"/>
</dbReference>
<protein>
    <submittedName>
        <fullName evidence="2">Uncharacterized protein</fullName>
    </submittedName>
</protein>
<organism evidence="2 3">
    <name type="scientific">Anopheles dirus</name>
    <dbReference type="NCBI Taxonomy" id="7168"/>
    <lineage>
        <taxon>Eukaryota</taxon>
        <taxon>Metazoa</taxon>
        <taxon>Ecdysozoa</taxon>
        <taxon>Arthropoda</taxon>
        <taxon>Hexapoda</taxon>
        <taxon>Insecta</taxon>
        <taxon>Pterygota</taxon>
        <taxon>Neoptera</taxon>
        <taxon>Endopterygota</taxon>
        <taxon>Diptera</taxon>
        <taxon>Nematocera</taxon>
        <taxon>Culicoidea</taxon>
        <taxon>Culicidae</taxon>
        <taxon>Anophelinae</taxon>
        <taxon>Anopheles</taxon>
    </lineage>
</organism>
<reference evidence="3" key="1">
    <citation type="submission" date="2013-03" db="EMBL/GenBank/DDBJ databases">
        <title>The Genome Sequence of Anopheles dirus WRAIR2.</title>
        <authorList>
            <consortium name="The Broad Institute Genomics Platform"/>
            <person name="Neafsey D.E."/>
            <person name="Walton C."/>
            <person name="Walker B."/>
            <person name="Young S.K."/>
            <person name="Zeng Q."/>
            <person name="Gargeya S."/>
            <person name="Fitzgerald M."/>
            <person name="Haas B."/>
            <person name="Abouelleil A."/>
            <person name="Allen A.W."/>
            <person name="Alvarado L."/>
            <person name="Arachchi H.M."/>
            <person name="Berlin A.M."/>
            <person name="Chapman S.B."/>
            <person name="Gainer-Dewar J."/>
            <person name="Goldberg J."/>
            <person name="Griggs A."/>
            <person name="Gujja S."/>
            <person name="Hansen M."/>
            <person name="Howarth C."/>
            <person name="Imamovic A."/>
            <person name="Ireland A."/>
            <person name="Larimer J."/>
            <person name="McCowan C."/>
            <person name="Murphy C."/>
            <person name="Pearson M."/>
            <person name="Poon T.W."/>
            <person name="Priest M."/>
            <person name="Roberts A."/>
            <person name="Saif S."/>
            <person name="Shea T."/>
            <person name="Sisk P."/>
            <person name="Sykes S."/>
            <person name="Wortman J."/>
            <person name="Nusbaum C."/>
            <person name="Birren B."/>
        </authorList>
    </citation>
    <scope>NUCLEOTIDE SEQUENCE [LARGE SCALE GENOMIC DNA]</scope>
    <source>
        <strain evidence="3">WRAIR2</strain>
    </source>
</reference>
<accession>A0A182NXQ5</accession>
<evidence type="ECO:0000256" key="1">
    <source>
        <dbReference type="SAM" id="SignalP"/>
    </source>
</evidence>
<keyword evidence="3" id="KW-1185">Reference proteome</keyword>
<proteinExistence type="predicted"/>
<reference evidence="2" key="2">
    <citation type="submission" date="2020-05" db="UniProtKB">
        <authorList>
            <consortium name="EnsemblMetazoa"/>
        </authorList>
    </citation>
    <scope>IDENTIFICATION</scope>
    <source>
        <strain evidence="2">WRAIR2</strain>
    </source>
</reference>
<dbReference type="VEuPathDB" id="VectorBase:ADIR014628"/>
<dbReference type="Proteomes" id="UP000075884">
    <property type="component" value="Unassembled WGS sequence"/>
</dbReference>
<dbReference type="PROSITE" id="PS51257">
    <property type="entry name" value="PROKAR_LIPOPROTEIN"/>
    <property type="match status" value="1"/>
</dbReference>